<evidence type="ECO:0000313" key="11">
    <source>
        <dbReference type="EnsemblMetazoa" id="OVOC228.1"/>
    </source>
</evidence>
<feature type="compositionally biased region" description="Low complexity" evidence="8">
    <location>
        <begin position="586"/>
        <end position="629"/>
    </location>
</feature>
<keyword evidence="3" id="KW-1003">Cell membrane</keyword>
<dbReference type="Pfam" id="PF25057">
    <property type="entry name" value="CUT_N"/>
    <property type="match status" value="1"/>
</dbReference>
<evidence type="ECO:0000256" key="4">
    <source>
        <dbReference type="ARBA" id="ARBA00022692"/>
    </source>
</evidence>
<accession>A0A8R1XTI4</accession>
<dbReference type="EnsemblMetazoa" id="OVOC228.1">
    <property type="protein sequence ID" value="OVOC228.1"/>
    <property type="gene ID" value="WBGene00237037"/>
</dbReference>
<evidence type="ECO:0000256" key="9">
    <source>
        <dbReference type="SAM" id="Phobius"/>
    </source>
</evidence>
<reference evidence="12" key="1">
    <citation type="submission" date="2013-10" db="EMBL/GenBank/DDBJ databases">
        <title>Genome sequencing of Onchocerca volvulus.</title>
        <authorList>
            <person name="Cotton J."/>
            <person name="Tsai J."/>
            <person name="Stanley E."/>
            <person name="Tracey A."/>
            <person name="Holroyd N."/>
            <person name="Lustigman S."/>
            <person name="Berriman M."/>
        </authorList>
    </citation>
    <scope>NUCLEOTIDE SEQUENCE</scope>
</reference>
<dbReference type="EMBL" id="CMVM020000020">
    <property type="status" value="NOT_ANNOTATED_CDS"/>
    <property type="molecule type" value="Genomic_DNA"/>
</dbReference>
<protein>
    <submittedName>
        <fullName evidence="11">ZP domain-containing protein</fullName>
    </submittedName>
</protein>
<feature type="compositionally biased region" description="Polar residues" evidence="8">
    <location>
        <begin position="630"/>
        <end position="646"/>
    </location>
</feature>
<dbReference type="SMART" id="SM00241">
    <property type="entry name" value="ZP"/>
    <property type="match status" value="1"/>
</dbReference>
<dbReference type="InterPro" id="IPR001507">
    <property type="entry name" value="ZP_dom"/>
</dbReference>
<dbReference type="InterPro" id="IPR057475">
    <property type="entry name" value="CUT_C"/>
</dbReference>
<keyword evidence="6 9" id="KW-1133">Transmembrane helix</keyword>
<dbReference type="GO" id="GO:0005886">
    <property type="term" value="C:plasma membrane"/>
    <property type="evidence" value="ECO:0007669"/>
    <property type="project" value="UniProtKB-SubCell"/>
</dbReference>
<feature type="transmembrane region" description="Helical" evidence="9">
    <location>
        <begin position="1084"/>
        <end position="1107"/>
    </location>
</feature>
<reference evidence="11" key="2">
    <citation type="submission" date="2022-06" db="UniProtKB">
        <authorList>
            <consortium name="EnsemblMetazoa"/>
        </authorList>
    </citation>
    <scope>IDENTIFICATION</scope>
</reference>
<dbReference type="PANTHER" id="PTHR22907">
    <property type="entry name" value="GH04558P"/>
    <property type="match status" value="1"/>
</dbReference>
<organism evidence="11 12">
    <name type="scientific">Onchocerca volvulus</name>
    <dbReference type="NCBI Taxonomy" id="6282"/>
    <lineage>
        <taxon>Eukaryota</taxon>
        <taxon>Metazoa</taxon>
        <taxon>Ecdysozoa</taxon>
        <taxon>Nematoda</taxon>
        <taxon>Chromadorea</taxon>
        <taxon>Rhabditida</taxon>
        <taxon>Spirurina</taxon>
        <taxon>Spiruromorpha</taxon>
        <taxon>Filarioidea</taxon>
        <taxon>Onchocercidae</taxon>
        <taxon>Onchocerca</taxon>
    </lineage>
</organism>
<keyword evidence="5" id="KW-0732">Signal</keyword>
<evidence type="ECO:0000256" key="7">
    <source>
        <dbReference type="ARBA" id="ARBA00023136"/>
    </source>
</evidence>
<evidence type="ECO:0000313" key="12">
    <source>
        <dbReference type="Proteomes" id="UP000024404"/>
    </source>
</evidence>
<evidence type="ECO:0000256" key="6">
    <source>
        <dbReference type="ARBA" id="ARBA00022989"/>
    </source>
</evidence>
<dbReference type="Proteomes" id="UP000024404">
    <property type="component" value="Unassembled WGS sequence"/>
</dbReference>
<keyword evidence="7 9" id="KW-0472">Membrane</keyword>
<evidence type="ECO:0000256" key="8">
    <source>
        <dbReference type="SAM" id="MobiDB-lite"/>
    </source>
</evidence>
<proteinExistence type="predicted"/>
<feature type="transmembrane region" description="Helical" evidence="9">
    <location>
        <begin position="29"/>
        <end position="50"/>
    </location>
</feature>
<evidence type="ECO:0000256" key="1">
    <source>
        <dbReference type="ARBA" id="ARBA00004251"/>
    </source>
</evidence>
<keyword evidence="4 9" id="KW-0812">Transmembrane</keyword>
<feature type="region of interest" description="Disordered" evidence="8">
    <location>
        <begin position="586"/>
        <end position="646"/>
    </location>
</feature>
<dbReference type="AlphaFoldDB" id="A0A8R1XTI4"/>
<dbReference type="InterPro" id="IPR056953">
    <property type="entry name" value="CUT_N"/>
</dbReference>
<dbReference type="PROSITE" id="PS51034">
    <property type="entry name" value="ZP_2"/>
    <property type="match status" value="1"/>
</dbReference>
<dbReference type="GO" id="GO:0042302">
    <property type="term" value="F:structural constituent of cuticle"/>
    <property type="evidence" value="ECO:0007669"/>
    <property type="project" value="UniProtKB-KW"/>
</dbReference>
<evidence type="ECO:0000256" key="5">
    <source>
        <dbReference type="ARBA" id="ARBA00022729"/>
    </source>
</evidence>
<evidence type="ECO:0000259" key="10">
    <source>
        <dbReference type="PROSITE" id="PS51034"/>
    </source>
</evidence>
<dbReference type="PANTHER" id="PTHR22907:SF46">
    <property type="entry name" value="ZP DOMAIN-CONTAINING PROTEIN"/>
    <property type="match status" value="1"/>
</dbReference>
<comment type="subcellular location">
    <subcellularLocation>
        <location evidence="1">Cell membrane</location>
        <topology evidence="1">Single-pass type I membrane protein</topology>
    </subcellularLocation>
</comment>
<keyword evidence="2" id="KW-0193">Cuticle</keyword>
<sequence length="1133" mass="128230">MRSWKTAVSRRICAMFGNRCYFLLHHHRLFPMELISTIPAIMIILITVIIGTRVEAIRFADPFPSSFSTVISSGHSGPEAILARIRLRRNASSYLVKRLRDLAVNSRKDMKSNNLQINDIRNENEINRQRFITSDSSMDQNIPISENQRFTKLSFSNHANIPDNNQHQKMLRKKSNLSQQSQNIALTNSLPIQTSPKLIPSKFSRFTNRQDCNGSDCLKNNHAISLYIPENNTNNGQLPPLLLISNKPSNSNNRENYNLQQGTTLKLPKLHTGIKILESNIQQSQKPIPLPPSDVSYHTSQINSQNYDEYGGVKLRGPIPPPIPPFAGGAQLTDFIQPIDTAVQTQQIYENIIPNHISSAAYYSKNKPNLLASENRGIYDNFQSEPLIPFDSKLGIHEPATSLSPLSVYSSYSDQNTDYFTTPPPYESQYDSYSTAKIDDKINEGMIRSGIREKVINFENINVETYPSIQFASTDHYPQLSAKEISPGPPAAMPVMDYSDEQKQIPDITDQSHGTSFDYTNFATTETIGNDEINYGAQVEYTYGTESKTTTTGTTVTATTSVVLPYTVQVVDENKQTFPESIAKTTTTTTTTITPPSPPTTTRTTTPTTKRTTKTTRITTTTTKTTSSSENARMNETSPEQSRSTTFEIVPERYETIATAYPGTTDGQISSTKQTIKPALPDINYPIPFTQTIAPNIRVEIEKEGKLELPEVISQPTTYTYPSFNATRITSPKPVGIVPNRLRGKAHLICKEDGLQFGINTLFPFTGQIFARDRKPAAQCYFTFHEATSVRVMMPYSTCGIRNIEQQSPETQYHMQIIVIFQQKDNTSTMQSFLTQCIHQKVQYRKQVIPKRIEEALEELRLVPMKLEHKAQIPECMMRIVTEEEHGHGDDGTEIEIVNLGQPMRIEWSLVPESDAYGFHVRNCTVRDTVSNTEYVVIDEQGCSTDINIFSHPHYDTYHDIARVHWHAFKVPDINQLSIKCSIEICTDIPDTTSGLTNCDNIPSPPFCPDLITSATNALLSDYEKKVIRKRREHKSFQQHVHADICFGDKKDEYCSSENYQTDRERHINMFKDNSRKQYCFPRLWLTIWTGLSVLTALLAITVYGYCHCSRRRRYASIKLTANSKITTTKQQQ</sequence>
<feature type="domain" description="ZP" evidence="10">
    <location>
        <begin position="749"/>
        <end position="1006"/>
    </location>
</feature>
<keyword evidence="12" id="KW-1185">Reference proteome</keyword>
<name>A0A8R1XTI4_ONCVO</name>
<dbReference type="InterPro" id="IPR051962">
    <property type="entry name" value="Cuticlin"/>
</dbReference>
<evidence type="ECO:0000256" key="3">
    <source>
        <dbReference type="ARBA" id="ARBA00022475"/>
    </source>
</evidence>
<dbReference type="Pfam" id="PF25301">
    <property type="entry name" value="CUT_C"/>
    <property type="match status" value="1"/>
</dbReference>
<evidence type="ECO:0000256" key="2">
    <source>
        <dbReference type="ARBA" id="ARBA00022460"/>
    </source>
</evidence>